<keyword evidence="2" id="KW-0240">DNA-directed RNA polymerase</keyword>
<dbReference type="PANTHER" id="PTHR20856">
    <property type="entry name" value="DNA-DIRECTED RNA POLYMERASE I SUBUNIT 2"/>
    <property type="match status" value="1"/>
</dbReference>
<dbReference type="InterPro" id="IPR037034">
    <property type="entry name" value="RNA_pol_Rpb2_2_sf"/>
</dbReference>
<keyword evidence="4" id="KW-0548">Nucleotidyltransferase</keyword>
<evidence type="ECO:0000259" key="6">
    <source>
        <dbReference type="Pfam" id="PF04561"/>
    </source>
</evidence>
<dbReference type="GO" id="GO:0006351">
    <property type="term" value="P:DNA-templated transcription"/>
    <property type="evidence" value="ECO:0007669"/>
    <property type="project" value="InterPro"/>
</dbReference>
<accession>A0A382ZAF1</accession>
<dbReference type="AlphaFoldDB" id="A0A382ZAF1"/>
<feature type="non-terminal residue" evidence="7">
    <location>
        <position position="258"/>
    </location>
</feature>
<name>A0A382ZAF1_9ZZZZ</name>
<dbReference type="GO" id="GO:0000428">
    <property type="term" value="C:DNA-directed RNA polymerase complex"/>
    <property type="evidence" value="ECO:0007669"/>
    <property type="project" value="UniProtKB-KW"/>
</dbReference>
<dbReference type="GO" id="GO:0032549">
    <property type="term" value="F:ribonucleoside binding"/>
    <property type="evidence" value="ECO:0007669"/>
    <property type="project" value="InterPro"/>
</dbReference>
<dbReference type="GO" id="GO:0003677">
    <property type="term" value="F:DNA binding"/>
    <property type="evidence" value="ECO:0007669"/>
    <property type="project" value="InterPro"/>
</dbReference>
<dbReference type="Gene3D" id="3.90.1100.10">
    <property type="match status" value="1"/>
</dbReference>
<evidence type="ECO:0000256" key="1">
    <source>
        <dbReference type="ARBA" id="ARBA00012418"/>
    </source>
</evidence>
<sequence>TCRIEELSYTAPLYIKVELLSQAPGPSQGERKIQELFIGDMPIMTQKGTFIINGAERVVVSQLVRSPGVYFTSNPDPNTERELTSANLIPYRGAWIEFETSPKNIISVKIDRKRKSPATLILSCLGYSQAQIIKIFKDVDKDNSYIQPTLERDPNVGDEEKSLIELYKRLRPGEPPSVESARTLLNNLFFDKRRYDLGKVGRYKINRRLDINSSGPNQRTLSKEDVVTMMKKLIEINNGLDKSDDIDHLGNRRVRSVG</sequence>
<reference evidence="7" key="1">
    <citation type="submission" date="2018-05" db="EMBL/GenBank/DDBJ databases">
        <authorList>
            <person name="Lanie J.A."/>
            <person name="Ng W.-L."/>
            <person name="Kazmierczak K.M."/>
            <person name="Andrzejewski T.M."/>
            <person name="Davidsen T.M."/>
            <person name="Wayne K.J."/>
            <person name="Tettelin H."/>
            <person name="Glass J.I."/>
            <person name="Rusch D."/>
            <person name="Podicherti R."/>
            <person name="Tsui H.-C.T."/>
            <person name="Winkler M.E."/>
        </authorList>
    </citation>
    <scope>NUCLEOTIDE SEQUENCE</scope>
</reference>
<evidence type="ECO:0000256" key="5">
    <source>
        <dbReference type="ARBA" id="ARBA00023163"/>
    </source>
</evidence>
<dbReference type="SUPFAM" id="SSF64484">
    <property type="entry name" value="beta and beta-prime subunits of DNA dependent RNA-polymerase"/>
    <property type="match status" value="1"/>
</dbReference>
<evidence type="ECO:0000256" key="4">
    <source>
        <dbReference type="ARBA" id="ARBA00022695"/>
    </source>
</evidence>
<gene>
    <name evidence="7" type="ORF">METZ01_LOCUS444919</name>
</gene>
<dbReference type="InterPro" id="IPR015712">
    <property type="entry name" value="DNA-dir_RNA_pol_su2"/>
</dbReference>
<dbReference type="InterPro" id="IPR007642">
    <property type="entry name" value="RNA_pol_Rpb2_2"/>
</dbReference>
<dbReference type="EMBL" id="UINC01182059">
    <property type="protein sequence ID" value="SVD92065.1"/>
    <property type="molecule type" value="Genomic_DNA"/>
</dbReference>
<keyword evidence="3" id="KW-0808">Transferase</keyword>
<keyword evidence="5" id="KW-0804">Transcription</keyword>
<dbReference type="EC" id="2.7.7.6" evidence="1"/>
<dbReference type="GO" id="GO:0003899">
    <property type="term" value="F:DNA-directed RNA polymerase activity"/>
    <property type="evidence" value="ECO:0007669"/>
    <property type="project" value="UniProtKB-EC"/>
</dbReference>
<evidence type="ECO:0000256" key="3">
    <source>
        <dbReference type="ARBA" id="ARBA00022679"/>
    </source>
</evidence>
<dbReference type="Pfam" id="PF04561">
    <property type="entry name" value="RNA_pol_Rpb2_2"/>
    <property type="match status" value="1"/>
</dbReference>
<dbReference type="Gene3D" id="3.90.1110.10">
    <property type="entry name" value="RNA polymerase Rpb2, domain 2"/>
    <property type="match status" value="1"/>
</dbReference>
<protein>
    <recommendedName>
        <fullName evidence="1">DNA-directed RNA polymerase</fullName>
        <ecNumber evidence="1">2.7.7.6</ecNumber>
    </recommendedName>
</protein>
<feature type="non-terminal residue" evidence="7">
    <location>
        <position position="1"/>
    </location>
</feature>
<evidence type="ECO:0000313" key="7">
    <source>
        <dbReference type="EMBL" id="SVD92065.1"/>
    </source>
</evidence>
<feature type="domain" description="RNA polymerase Rpb2" evidence="6">
    <location>
        <begin position="65"/>
        <end position="255"/>
    </location>
</feature>
<organism evidence="7">
    <name type="scientific">marine metagenome</name>
    <dbReference type="NCBI Taxonomy" id="408172"/>
    <lineage>
        <taxon>unclassified sequences</taxon>
        <taxon>metagenomes</taxon>
        <taxon>ecological metagenomes</taxon>
    </lineage>
</organism>
<evidence type="ECO:0000256" key="2">
    <source>
        <dbReference type="ARBA" id="ARBA00022478"/>
    </source>
</evidence>
<proteinExistence type="predicted"/>